<feature type="transmembrane region" description="Helical" evidence="1">
    <location>
        <begin position="240"/>
        <end position="273"/>
    </location>
</feature>
<accession>A0ABP7A6F6</accession>
<keyword evidence="1" id="KW-0472">Membrane</keyword>
<dbReference type="Proteomes" id="UP001501697">
    <property type="component" value="Unassembled WGS sequence"/>
</dbReference>
<name>A0ABP7A6F6_9MICO</name>
<feature type="transmembrane region" description="Helical" evidence="1">
    <location>
        <begin position="359"/>
        <end position="379"/>
    </location>
</feature>
<evidence type="ECO:0000313" key="3">
    <source>
        <dbReference type="Proteomes" id="UP001501697"/>
    </source>
</evidence>
<feature type="transmembrane region" description="Helical" evidence="1">
    <location>
        <begin position="324"/>
        <end position="347"/>
    </location>
</feature>
<keyword evidence="1" id="KW-0812">Transmembrane</keyword>
<keyword evidence="3" id="KW-1185">Reference proteome</keyword>
<dbReference type="EMBL" id="BAAAYU010000001">
    <property type="protein sequence ID" value="GAA3625672.1"/>
    <property type="molecule type" value="Genomic_DNA"/>
</dbReference>
<organism evidence="2 3">
    <name type="scientific">Microbacterium awajiense</name>
    <dbReference type="NCBI Taxonomy" id="415214"/>
    <lineage>
        <taxon>Bacteria</taxon>
        <taxon>Bacillati</taxon>
        <taxon>Actinomycetota</taxon>
        <taxon>Actinomycetes</taxon>
        <taxon>Micrococcales</taxon>
        <taxon>Microbacteriaceae</taxon>
        <taxon>Microbacterium</taxon>
    </lineage>
</organism>
<keyword evidence="1" id="KW-1133">Transmembrane helix</keyword>
<sequence length="428" mass="45358">MLLIALAVSVPLLTGWDVVTRAARSEDDRAVPPLHGVWVPHIGVATIAVVVLALLALRYAASLALTLPWRGVLAAGSGAAFTWMLSLALVDGPSGISRVLGNPWEYLRTAREVDDIGVLLSEYLSRVPLDAQDNWVTHVAGHPPGMLLVFVALVRMGLGADFVAGLIVTAIASLLAPAVLVTVRALVDESTARRAAPFVVFTPAAVFLSVSADAVIAVVGAWGIALLALGATSRRSGPLWAWSAGAGLLLGGSVMMSYGMPLYGVLAVAVLIAAKRWQPLPIAAGVALLVVLSFAAAGFALWEAFPVISERYWDGIARRRPFEYWVWGNLAALAISAGPFVGAGIAATGARWRELRRGMLLLVGAGIAMVVLADLSGMSKAEVERIWLPFMPWLTLAMAALPDRWLRPALGGQLLWAVLVQHLLYTVW</sequence>
<proteinExistence type="predicted"/>
<feature type="transmembrane region" description="Helical" evidence="1">
    <location>
        <begin position="280"/>
        <end position="304"/>
    </location>
</feature>
<evidence type="ECO:0000256" key="1">
    <source>
        <dbReference type="SAM" id="Phobius"/>
    </source>
</evidence>
<evidence type="ECO:0000313" key="2">
    <source>
        <dbReference type="EMBL" id="GAA3625672.1"/>
    </source>
</evidence>
<gene>
    <name evidence="2" type="ORF">GCM10022200_05040</name>
</gene>
<feature type="transmembrane region" description="Helical" evidence="1">
    <location>
        <begin position="162"/>
        <end position="186"/>
    </location>
</feature>
<feature type="transmembrane region" description="Helical" evidence="1">
    <location>
        <begin position="198"/>
        <end position="228"/>
    </location>
</feature>
<feature type="transmembrane region" description="Helical" evidence="1">
    <location>
        <begin position="38"/>
        <end position="60"/>
    </location>
</feature>
<protein>
    <submittedName>
        <fullName evidence="2">Glycosyltransferase family 39 protein</fullName>
    </submittedName>
</protein>
<comment type="caution">
    <text evidence="2">The sequence shown here is derived from an EMBL/GenBank/DDBJ whole genome shotgun (WGS) entry which is preliminary data.</text>
</comment>
<feature type="transmembrane region" description="Helical" evidence="1">
    <location>
        <begin position="72"/>
        <end position="90"/>
    </location>
</feature>
<reference evidence="3" key="1">
    <citation type="journal article" date="2019" name="Int. J. Syst. Evol. Microbiol.">
        <title>The Global Catalogue of Microorganisms (GCM) 10K type strain sequencing project: providing services to taxonomists for standard genome sequencing and annotation.</title>
        <authorList>
            <consortium name="The Broad Institute Genomics Platform"/>
            <consortium name="The Broad Institute Genome Sequencing Center for Infectious Disease"/>
            <person name="Wu L."/>
            <person name="Ma J."/>
        </authorList>
    </citation>
    <scope>NUCLEOTIDE SEQUENCE [LARGE SCALE GENOMIC DNA]</scope>
    <source>
        <strain evidence="3">JCM 16544</strain>
    </source>
</reference>